<gene>
    <name evidence="4" type="ORF">C9374_006687</name>
</gene>
<dbReference type="InterPro" id="IPR042178">
    <property type="entry name" value="Serpin_sf_1"/>
</dbReference>
<dbReference type="Proteomes" id="UP000816034">
    <property type="component" value="Unassembled WGS sequence"/>
</dbReference>
<organism evidence="4 5">
    <name type="scientific">Naegleria lovaniensis</name>
    <name type="common">Amoeba</name>
    <dbReference type="NCBI Taxonomy" id="51637"/>
    <lineage>
        <taxon>Eukaryota</taxon>
        <taxon>Discoba</taxon>
        <taxon>Heterolobosea</taxon>
        <taxon>Tetramitia</taxon>
        <taxon>Eutetramitia</taxon>
        <taxon>Vahlkampfiidae</taxon>
        <taxon>Naegleria</taxon>
    </lineage>
</organism>
<dbReference type="CDD" id="cd00172">
    <property type="entry name" value="serpin"/>
    <property type="match status" value="1"/>
</dbReference>
<evidence type="ECO:0000313" key="5">
    <source>
        <dbReference type="Proteomes" id="UP000816034"/>
    </source>
</evidence>
<dbReference type="InterPro" id="IPR023796">
    <property type="entry name" value="Serpin_dom"/>
</dbReference>
<dbReference type="PANTHER" id="PTHR11461">
    <property type="entry name" value="SERINE PROTEASE INHIBITOR, SERPIN"/>
    <property type="match status" value="1"/>
</dbReference>
<evidence type="ECO:0000256" key="1">
    <source>
        <dbReference type="ARBA" id="ARBA00009500"/>
    </source>
</evidence>
<name>A0AA88KHH4_NAELO</name>
<reference evidence="4 5" key="1">
    <citation type="journal article" date="2018" name="BMC Genomics">
        <title>The genome of Naegleria lovaniensis, the basis for a comparative approach to unravel pathogenicity factors of the human pathogenic amoeba N. fowleri.</title>
        <authorList>
            <person name="Liechti N."/>
            <person name="Schurch N."/>
            <person name="Bruggmann R."/>
            <person name="Wittwer M."/>
        </authorList>
    </citation>
    <scope>NUCLEOTIDE SEQUENCE [LARGE SCALE GENOMIC DNA]</scope>
    <source>
        <strain evidence="4 5">ATCC 30569</strain>
    </source>
</reference>
<evidence type="ECO:0000256" key="2">
    <source>
        <dbReference type="RuleBase" id="RU000411"/>
    </source>
</evidence>
<dbReference type="InterPro" id="IPR000215">
    <property type="entry name" value="Serpin_fam"/>
</dbReference>
<dbReference type="RefSeq" id="XP_044546832.1">
    <property type="nucleotide sequence ID" value="XM_044696574.1"/>
</dbReference>
<dbReference type="SUPFAM" id="SSF56574">
    <property type="entry name" value="Serpins"/>
    <property type="match status" value="1"/>
</dbReference>
<feature type="domain" description="Serpin" evidence="3">
    <location>
        <begin position="38"/>
        <end position="422"/>
    </location>
</feature>
<protein>
    <recommendedName>
        <fullName evidence="3">Serpin domain-containing protein</fullName>
    </recommendedName>
</protein>
<dbReference type="EMBL" id="PYSW02000028">
    <property type="protein sequence ID" value="KAG2379570.1"/>
    <property type="molecule type" value="Genomic_DNA"/>
</dbReference>
<evidence type="ECO:0000259" key="3">
    <source>
        <dbReference type="SMART" id="SM00093"/>
    </source>
</evidence>
<dbReference type="InterPro" id="IPR036186">
    <property type="entry name" value="Serpin_sf"/>
</dbReference>
<dbReference type="Gene3D" id="3.30.497.10">
    <property type="entry name" value="Antithrombin, subunit I, domain 2"/>
    <property type="match status" value="1"/>
</dbReference>
<comment type="caution">
    <text evidence="4">The sequence shown here is derived from an EMBL/GenBank/DDBJ whole genome shotgun (WGS) entry which is preliminary data.</text>
</comment>
<dbReference type="GO" id="GO:0005615">
    <property type="term" value="C:extracellular space"/>
    <property type="evidence" value="ECO:0007669"/>
    <property type="project" value="InterPro"/>
</dbReference>
<keyword evidence="5" id="KW-1185">Reference proteome</keyword>
<dbReference type="SMART" id="SM00093">
    <property type="entry name" value="SERPIN"/>
    <property type="match status" value="1"/>
</dbReference>
<dbReference type="AlphaFoldDB" id="A0AA88KHH4"/>
<proteinExistence type="inferred from homology"/>
<dbReference type="InterPro" id="IPR042185">
    <property type="entry name" value="Serpin_sf_2"/>
</dbReference>
<comment type="similarity">
    <text evidence="1 2">Belongs to the serpin family.</text>
</comment>
<dbReference type="PANTHER" id="PTHR11461:SF211">
    <property type="entry name" value="GH10112P-RELATED"/>
    <property type="match status" value="1"/>
</dbReference>
<sequence length="422" mass="47864">MIPRQQSSSSTSSLLTNSQRLFASHLYQALQNETHSDQQTRSSSSSPNEPMNIIFSPFSVFMALSMTMCGASNETLRDMASGLSIPFSMDQFAEFKQQVMKPFMSKMMKQVLDKNSSELALANRIYVAHNATLVKEFQDFVKEAFDSQVETCNFEQNASNERIKINEWVEKQTNHLIKNLLPQQAVNRDTRVILVNAIYFLGTWKTQFDKKLTKNNQLFYLLNHDEQSKDRTCKVTMMNMSNAKVPYGSNNCYKWVRLYYSNTEFSMTLVLPESNPQQVTVESEKKLDEFISQQVASPCPFSTSETKLTTLSIPKFNIEYETSMSEILKQTPFSMTSAFQNSDFSNLSANEPLQISDVIHKAVIKVDESGTEAAAATAVVMTRCAAVSHKPTYAFIANRPFGLIIRHEPTETVLFMGKVNRL</sequence>
<dbReference type="GeneID" id="68099141"/>
<dbReference type="Pfam" id="PF00079">
    <property type="entry name" value="Serpin"/>
    <property type="match status" value="1"/>
</dbReference>
<accession>A0AA88KHH4</accession>
<dbReference type="Gene3D" id="2.30.39.10">
    <property type="entry name" value="Alpha-1-antitrypsin, domain 1"/>
    <property type="match status" value="1"/>
</dbReference>
<evidence type="ECO:0000313" key="4">
    <source>
        <dbReference type="EMBL" id="KAG2379570.1"/>
    </source>
</evidence>
<dbReference type="GO" id="GO:0004867">
    <property type="term" value="F:serine-type endopeptidase inhibitor activity"/>
    <property type="evidence" value="ECO:0007669"/>
    <property type="project" value="InterPro"/>
</dbReference>